<gene>
    <name evidence="1" type="ORF">D5086_027350</name>
</gene>
<accession>A0ACC4AV91</accession>
<dbReference type="Proteomes" id="UP000309997">
    <property type="component" value="Unassembled WGS sequence"/>
</dbReference>
<evidence type="ECO:0000313" key="1">
    <source>
        <dbReference type="EMBL" id="KAL3570101.1"/>
    </source>
</evidence>
<reference evidence="1 2" key="1">
    <citation type="journal article" date="2024" name="Plant Biotechnol. J.">
        <title>Genome and CRISPR/Cas9 system of a widespread forest tree (Populus alba) in the world.</title>
        <authorList>
            <person name="Liu Y.J."/>
            <person name="Jiang P.F."/>
            <person name="Han X.M."/>
            <person name="Li X.Y."/>
            <person name="Wang H.M."/>
            <person name="Wang Y.J."/>
            <person name="Wang X.X."/>
            <person name="Zeng Q.Y."/>
        </authorList>
    </citation>
    <scope>NUCLEOTIDE SEQUENCE [LARGE SCALE GENOMIC DNA]</scope>
    <source>
        <strain evidence="2">cv. PAL-ZL1</strain>
    </source>
</reference>
<name>A0ACC4AV91_POPAL</name>
<evidence type="ECO:0000313" key="2">
    <source>
        <dbReference type="Proteomes" id="UP000309997"/>
    </source>
</evidence>
<protein>
    <submittedName>
        <fullName evidence="1">Uncharacterized protein</fullName>
    </submittedName>
</protein>
<comment type="caution">
    <text evidence="1">The sequence shown here is derived from an EMBL/GenBank/DDBJ whole genome shotgun (WGS) entry which is preliminary data.</text>
</comment>
<sequence>MPLLLQCSVDPPVKPCTVDMSCNELMMSKMLTECGWMHWNMTQAVLASVWRHNLMDFLLWWWCGGGFWKRVLLDLLWGFGFMVIGWTVMEEEMEFISMRSFVERFSRRRRENQGGITSSTTSCITRIGSKIRSDTDRASLIDRGRVTHVMGIGSDSPSGNQPHIQFRSSFVFHLGLEAMFISFYLLKRTRLGHCFGLKLFQATMDVAHKIWTFSKEFF</sequence>
<keyword evidence="2" id="KW-1185">Reference proteome</keyword>
<dbReference type="EMBL" id="RCHU02000015">
    <property type="protein sequence ID" value="KAL3570101.1"/>
    <property type="molecule type" value="Genomic_DNA"/>
</dbReference>
<organism evidence="1 2">
    <name type="scientific">Populus alba</name>
    <name type="common">White poplar</name>
    <dbReference type="NCBI Taxonomy" id="43335"/>
    <lineage>
        <taxon>Eukaryota</taxon>
        <taxon>Viridiplantae</taxon>
        <taxon>Streptophyta</taxon>
        <taxon>Embryophyta</taxon>
        <taxon>Tracheophyta</taxon>
        <taxon>Spermatophyta</taxon>
        <taxon>Magnoliopsida</taxon>
        <taxon>eudicotyledons</taxon>
        <taxon>Gunneridae</taxon>
        <taxon>Pentapetalae</taxon>
        <taxon>rosids</taxon>
        <taxon>fabids</taxon>
        <taxon>Malpighiales</taxon>
        <taxon>Salicaceae</taxon>
        <taxon>Saliceae</taxon>
        <taxon>Populus</taxon>
    </lineage>
</organism>
<proteinExistence type="predicted"/>